<dbReference type="InterPro" id="IPR001296">
    <property type="entry name" value="Glyco_trans_1"/>
</dbReference>
<sequence length="392" mass="45257">MKCLVVTNTDRIIKVFFIPHIRLLQNMGFEVSVATAVTDVKSLEKALPGVTFHHIPFQRNLNPFDNAKVYFSLRKLLKQMEYDLIHVHTPIASFLVRLAAQKGQPVIYTAHGFHFHDNGSRISNWLYLAIERVMERKTTKLIVINEEDYLQAKEIFPLDKIHFINGVGIDSSVFNPEKYTNSMKSSIKERLHIDGHKKVITHLAEFNSNKRQIDIVLAAEQLKEYNQEFIFLLLGDGPLKDEIQNQIQSRNLEPYIRCLGYRTDIEDILSITDIGLLVSIREGLPKSVMEMMAMEIPLIVTDIRGNRDLVQNENGFIIPIQSPIDLMTSCLTLIQDENLRQTMGRAGRKKILERFDLRIILEELQTVYEASRYPMARGVVYERQSDHLKQLP</sequence>
<dbReference type="PANTHER" id="PTHR12526:SF630">
    <property type="entry name" value="GLYCOSYLTRANSFERASE"/>
    <property type="match status" value="1"/>
</dbReference>
<dbReference type="Pfam" id="PF13477">
    <property type="entry name" value="Glyco_trans_4_2"/>
    <property type="match status" value="1"/>
</dbReference>
<dbReference type="Gene3D" id="3.40.50.2000">
    <property type="entry name" value="Glycogen Phosphorylase B"/>
    <property type="match status" value="2"/>
</dbReference>
<dbReference type="PANTHER" id="PTHR12526">
    <property type="entry name" value="GLYCOSYLTRANSFERASE"/>
    <property type="match status" value="1"/>
</dbReference>
<dbReference type="SUPFAM" id="SSF53756">
    <property type="entry name" value="UDP-Glycosyltransferase/glycogen phosphorylase"/>
    <property type="match status" value="1"/>
</dbReference>
<dbReference type="InterPro" id="IPR028098">
    <property type="entry name" value="Glyco_trans_4-like_N"/>
</dbReference>
<organism evidence="3 4">
    <name type="scientific">Ornithinibacillus bavariensis</name>
    <dbReference type="NCBI Taxonomy" id="545502"/>
    <lineage>
        <taxon>Bacteria</taxon>
        <taxon>Bacillati</taxon>
        <taxon>Bacillota</taxon>
        <taxon>Bacilli</taxon>
        <taxon>Bacillales</taxon>
        <taxon>Bacillaceae</taxon>
        <taxon>Ornithinibacillus</taxon>
    </lineage>
</organism>
<dbReference type="CDD" id="cd03808">
    <property type="entry name" value="GT4_CapM-like"/>
    <property type="match status" value="1"/>
</dbReference>
<reference evidence="3" key="1">
    <citation type="submission" date="2021-03" db="EMBL/GenBank/DDBJ databases">
        <title>Antimicrobial resistance genes in bacteria isolated from Japanese honey, and their potential for conferring macrolide and lincosamide resistance in the American foulbrood pathogen Paenibacillus larvae.</title>
        <authorList>
            <person name="Okamoto M."/>
            <person name="Kumagai M."/>
            <person name="Kanamori H."/>
            <person name="Takamatsu D."/>
        </authorList>
    </citation>
    <scope>NUCLEOTIDE SEQUENCE</scope>
    <source>
        <strain evidence="3">J43TS3</strain>
    </source>
</reference>
<keyword evidence="3" id="KW-0808">Transferase</keyword>
<protein>
    <submittedName>
        <fullName evidence="3">Glycosyl transferase family 1</fullName>
    </submittedName>
</protein>
<dbReference type="RefSeq" id="WP_212920459.1">
    <property type="nucleotide sequence ID" value="NZ_BORP01000002.1"/>
</dbReference>
<evidence type="ECO:0000259" key="1">
    <source>
        <dbReference type="Pfam" id="PF00534"/>
    </source>
</evidence>
<dbReference type="Proteomes" id="UP000676917">
    <property type="component" value="Unassembled WGS sequence"/>
</dbReference>
<dbReference type="AlphaFoldDB" id="A0A919X6R9"/>
<keyword evidence="4" id="KW-1185">Reference proteome</keyword>
<feature type="domain" description="Glycosyl transferase family 1" evidence="1">
    <location>
        <begin position="186"/>
        <end position="349"/>
    </location>
</feature>
<comment type="caution">
    <text evidence="3">The sequence shown here is derived from an EMBL/GenBank/DDBJ whole genome shotgun (WGS) entry which is preliminary data.</text>
</comment>
<name>A0A919X6R9_9BACI</name>
<feature type="domain" description="Glycosyltransferase subfamily 4-like N-terminal" evidence="2">
    <location>
        <begin position="14"/>
        <end position="145"/>
    </location>
</feature>
<proteinExistence type="predicted"/>
<evidence type="ECO:0000313" key="4">
    <source>
        <dbReference type="Proteomes" id="UP000676917"/>
    </source>
</evidence>
<evidence type="ECO:0000313" key="3">
    <source>
        <dbReference type="EMBL" id="GIO26972.1"/>
    </source>
</evidence>
<dbReference type="EMBL" id="BORP01000002">
    <property type="protein sequence ID" value="GIO26972.1"/>
    <property type="molecule type" value="Genomic_DNA"/>
</dbReference>
<accession>A0A919X6R9</accession>
<dbReference type="Pfam" id="PF00534">
    <property type="entry name" value="Glycos_transf_1"/>
    <property type="match status" value="1"/>
</dbReference>
<dbReference type="GO" id="GO:0016757">
    <property type="term" value="F:glycosyltransferase activity"/>
    <property type="evidence" value="ECO:0007669"/>
    <property type="project" value="InterPro"/>
</dbReference>
<gene>
    <name evidence="3" type="ORF">J43TS3_15830</name>
</gene>
<evidence type="ECO:0000259" key="2">
    <source>
        <dbReference type="Pfam" id="PF13477"/>
    </source>
</evidence>